<dbReference type="Pfam" id="PF06326">
    <property type="entry name" value="Vesiculo_matrix"/>
    <property type="match status" value="1"/>
</dbReference>
<sequence length="205" mass="23528">MLSRLRKKLSKQADQTLLPPSAPMACYFDLPADGTARDWVTESLKISVKLEVRTPVPFKTMEDCLRTLEVWVDDSHCPIWQSHLDTWCYLCLGVHLRRDPVCTYTNLYRAAIQDIVEFLHMPMSASEVLYLKHEQVLMSTFQGQPCEIRYWSEFKPSTRKGIPAHAVYRTPLKNGELPPLMDKVAESYPIKIEYSVTGAHKISSP</sequence>
<dbReference type="GO" id="GO:0039660">
    <property type="term" value="F:structural constituent of virion"/>
    <property type="evidence" value="ECO:0007669"/>
    <property type="project" value="UniProtKB-KW"/>
</dbReference>
<comment type="subcellular location">
    <subcellularLocation>
        <location evidence="2">Host endomembrane system</location>
        <topology evidence="2">Peripheral membrane protein</topology>
    </subcellularLocation>
    <subcellularLocation>
        <location evidence="1">Virion</location>
    </subcellularLocation>
</comment>
<name>A0A9E8A9S2_9RHAB</name>
<proteinExistence type="predicted"/>
<evidence type="ECO:0000313" key="8">
    <source>
        <dbReference type="EMBL" id="UYL95628.1"/>
    </source>
</evidence>
<evidence type="ECO:0000256" key="7">
    <source>
        <dbReference type="ARBA" id="ARBA00023311"/>
    </source>
</evidence>
<accession>A0A9E8A9S2</accession>
<dbReference type="InterPro" id="IPR009397">
    <property type="entry name" value="Vesiculo_matrix"/>
</dbReference>
<keyword evidence="7" id="KW-0468">Viral matrix protein</keyword>
<evidence type="ECO:0000256" key="1">
    <source>
        <dbReference type="ARBA" id="ARBA00004328"/>
    </source>
</evidence>
<evidence type="ECO:0000256" key="5">
    <source>
        <dbReference type="ARBA" id="ARBA00022870"/>
    </source>
</evidence>
<protein>
    <recommendedName>
        <fullName evidence="3">Matrix protein</fullName>
    </recommendedName>
</protein>
<evidence type="ECO:0000256" key="4">
    <source>
        <dbReference type="ARBA" id="ARBA00022844"/>
    </source>
</evidence>
<organism evidence="8">
    <name type="scientific">Tongren Rhabd tick virus 2</name>
    <dbReference type="NCBI Taxonomy" id="2972336"/>
    <lineage>
        <taxon>Viruses</taxon>
        <taxon>Riboviria</taxon>
        <taxon>Orthornavirae</taxon>
        <taxon>Negarnaviricota</taxon>
        <taxon>Haploviricotina</taxon>
        <taxon>Monjiviricetes</taxon>
        <taxon>Mononegavirales</taxon>
        <taxon>Rhabdoviridae</taxon>
        <taxon>Alpharhabdovirinae</taxon>
        <taxon>Ledantevirus</taxon>
        <taxon>Ledantevirus tongren</taxon>
    </lineage>
</organism>
<dbReference type="GO" id="GO:0019031">
    <property type="term" value="C:viral envelope"/>
    <property type="evidence" value="ECO:0007669"/>
    <property type="project" value="InterPro"/>
</dbReference>
<evidence type="ECO:0000256" key="3">
    <source>
        <dbReference type="ARBA" id="ARBA00017678"/>
    </source>
</evidence>
<reference evidence="8" key="1">
    <citation type="submission" date="2022-05" db="EMBL/GenBank/DDBJ databases">
        <authorList>
            <person name="Cao W."/>
            <person name="Jia N."/>
            <person name="Lam T.T.-Y."/>
            <person name="Ni X."/>
            <person name="Liu J."/>
        </authorList>
    </citation>
    <scope>NUCLEOTIDE SEQUENCE</scope>
    <source>
        <strain evidence="8">TIGMIC 2</strain>
    </source>
</reference>
<dbReference type="EMBL" id="ON746534">
    <property type="protein sequence ID" value="UYL95628.1"/>
    <property type="molecule type" value="Viral_cRNA"/>
</dbReference>
<keyword evidence="6" id="KW-0472">Membrane</keyword>
<keyword evidence="4" id="KW-0946">Virion</keyword>
<dbReference type="GO" id="GO:0033645">
    <property type="term" value="C:host cell endomembrane system"/>
    <property type="evidence" value="ECO:0007669"/>
    <property type="project" value="UniProtKB-SubCell"/>
</dbReference>
<evidence type="ECO:0000256" key="2">
    <source>
        <dbReference type="ARBA" id="ARBA00004531"/>
    </source>
</evidence>
<keyword evidence="5" id="KW-1043">Host membrane</keyword>
<evidence type="ECO:0000256" key="6">
    <source>
        <dbReference type="ARBA" id="ARBA00023136"/>
    </source>
</evidence>